<evidence type="ECO:0000313" key="1">
    <source>
        <dbReference type="EMBL" id="QLF71268.1"/>
    </source>
</evidence>
<proteinExistence type="predicted"/>
<keyword evidence="2" id="KW-1185">Reference proteome</keyword>
<dbReference type="InterPro" id="IPR007485">
    <property type="entry name" value="LPS_assembly_LptE"/>
</dbReference>
<name>A0ABX6QRU2_9HYPH</name>
<sequence length="160" mass="17225">MVRGAIIASLLVLVGCQARPLHDDPATQESLGAIEFAEVSTRAGLEVRNRLVFLAGNGAGEDDAPQYRVDLSVSSSAQGVQLNEQTTTPNAGRAIVSATYTLRRTSDDSVIKAGRRQTVALFDYPRQEFAKLRAARDAEDRASHELAELIYADLAIALGR</sequence>
<evidence type="ECO:0008006" key="3">
    <source>
        <dbReference type="Google" id="ProtNLM"/>
    </source>
</evidence>
<dbReference type="EMBL" id="CP058350">
    <property type="protein sequence ID" value="QLF71268.1"/>
    <property type="molecule type" value="Genomic_DNA"/>
</dbReference>
<dbReference type="Gene3D" id="3.30.160.150">
    <property type="entry name" value="Lipoprotein like domain"/>
    <property type="match status" value="1"/>
</dbReference>
<dbReference type="PROSITE" id="PS51257">
    <property type="entry name" value="PROKAR_LIPOPROTEIN"/>
    <property type="match status" value="1"/>
</dbReference>
<gene>
    <name evidence="1" type="ORF">FE840_004410</name>
</gene>
<dbReference type="Pfam" id="PF04390">
    <property type="entry name" value="LptE"/>
    <property type="match status" value="1"/>
</dbReference>
<evidence type="ECO:0000313" key="2">
    <source>
        <dbReference type="Proteomes" id="UP000308530"/>
    </source>
</evidence>
<accession>A0ABX6QRU2</accession>
<dbReference type="Proteomes" id="UP000308530">
    <property type="component" value="Chromosome"/>
</dbReference>
<organism evidence="1 2">
    <name type="scientific">Peteryoungia desertarenae</name>
    <dbReference type="NCBI Taxonomy" id="1813451"/>
    <lineage>
        <taxon>Bacteria</taxon>
        <taxon>Pseudomonadati</taxon>
        <taxon>Pseudomonadota</taxon>
        <taxon>Alphaproteobacteria</taxon>
        <taxon>Hyphomicrobiales</taxon>
        <taxon>Rhizobiaceae</taxon>
        <taxon>Peteryoungia</taxon>
    </lineage>
</organism>
<protein>
    <recommendedName>
        <fullName evidence="3">LPS-assembly lipoprotein</fullName>
    </recommendedName>
</protein>
<reference evidence="1 2" key="1">
    <citation type="submission" date="2020-06" db="EMBL/GenBank/DDBJ databases">
        <title>Genome sequence of Rhizobium sp strain ADMK78.</title>
        <authorList>
            <person name="Rahi P."/>
        </authorList>
    </citation>
    <scope>NUCLEOTIDE SEQUENCE [LARGE SCALE GENOMIC DNA]</scope>
    <source>
        <strain evidence="1 2">ADMK78</strain>
    </source>
</reference>